<dbReference type="InterPro" id="IPR038225">
    <property type="entry name" value="TagF_sf"/>
</dbReference>
<dbReference type="NCBIfam" id="TIGR03373">
    <property type="entry name" value="VI_minor_4"/>
    <property type="match status" value="1"/>
</dbReference>
<dbReference type="RefSeq" id="WP_173122315.1">
    <property type="nucleotide sequence ID" value="NZ_JABRWJ010000003.1"/>
</dbReference>
<sequence length="207" mass="22547">MHDVLTRSIGWYGKLPWVGDFVGQGLPWQRLWDEWLQRGLPAAEATLGSAALRNCVRGMAPWQGLLLPADGQGMGWCGIVAGSRDRVGRVFPLLLAEGVPRAALDAVPLVRLQARMLGLSDWLWDAARFESVEEFEQGAAAWAGSDWPQVTEAPGGAGVVVDRVADLRRSCPGAASFWWPTEPVPDVRQPIAESWPPSDGLLLRMLG</sequence>
<comment type="caution">
    <text evidence="1">The sequence shown here is derived from an EMBL/GenBank/DDBJ whole genome shotgun (WGS) entry which is preliminary data.</text>
</comment>
<dbReference type="Proteomes" id="UP000737171">
    <property type="component" value="Unassembled WGS sequence"/>
</dbReference>
<organism evidence="1 2">
    <name type="scientific">Pseudaquabacterium terrae</name>
    <dbReference type="NCBI Taxonomy" id="2732868"/>
    <lineage>
        <taxon>Bacteria</taxon>
        <taxon>Pseudomonadati</taxon>
        <taxon>Pseudomonadota</taxon>
        <taxon>Betaproteobacteria</taxon>
        <taxon>Burkholderiales</taxon>
        <taxon>Sphaerotilaceae</taxon>
        <taxon>Pseudaquabacterium</taxon>
    </lineage>
</organism>
<dbReference type="Gene3D" id="3.40.1730.10">
    <property type="entry name" value="pa0076 domain"/>
    <property type="match status" value="1"/>
</dbReference>
<dbReference type="EMBL" id="JABRWJ010000003">
    <property type="protein sequence ID" value="NRF67180.1"/>
    <property type="molecule type" value="Genomic_DNA"/>
</dbReference>
<dbReference type="Pfam" id="PF09867">
    <property type="entry name" value="TagF_N"/>
    <property type="match status" value="1"/>
</dbReference>
<proteinExistence type="predicted"/>
<evidence type="ECO:0000313" key="1">
    <source>
        <dbReference type="EMBL" id="NRF67180.1"/>
    </source>
</evidence>
<keyword evidence="2" id="KW-1185">Reference proteome</keyword>
<name>A0ABX2EF07_9BURK</name>
<evidence type="ECO:0000313" key="2">
    <source>
        <dbReference type="Proteomes" id="UP000737171"/>
    </source>
</evidence>
<gene>
    <name evidence="1" type="primary">tagF</name>
    <name evidence="1" type="ORF">HLB44_09315</name>
</gene>
<protein>
    <submittedName>
        <fullName evidence="1">Type VI secretion system-associated protein TagF</fullName>
    </submittedName>
</protein>
<dbReference type="InterPro" id="IPR017748">
    <property type="entry name" value="TagF"/>
</dbReference>
<accession>A0ABX2EF07</accession>
<reference evidence="1 2" key="1">
    <citation type="submission" date="2020-05" db="EMBL/GenBank/DDBJ databases">
        <title>Aquincola sp. isolate from soil.</title>
        <authorList>
            <person name="Han J."/>
            <person name="Kim D.-U."/>
        </authorList>
    </citation>
    <scope>NUCLEOTIDE SEQUENCE [LARGE SCALE GENOMIC DNA]</scope>
    <source>
        <strain evidence="1 2">S2</strain>
    </source>
</reference>